<keyword evidence="1" id="KW-0343">GTPase activation</keyword>
<dbReference type="GO" id="GO:0005096">
    <property type="term" value="F:GTPase activator activity"/>
    <property type="evidence" value="ECO:0007669"/>
    <property type="project" value="UniProtKB-KW"/>
</dbReference>
<dbReference type="PANTHER" id="PTHR10194:SF60">
    <property type="entry name" value="RAS GTPASE-ACTIVATING PROTEIN RASKOL"/>
    <property type="match status" value="1"/>
</dbReference>
<dbReference type="InParanoid" id="A0A409WQP0"/>
<dbReference type="CDD" id="cd05137">
    <property type="entry name" value="RasGAP_CLA2_BUD2"/>
    <property type="match status" value="1"/>
</dbReference>
<dbReference type="Pfam" id="PF00616">
    <property type="entry name" value="RasGAP"/>
    <property type="match status" value="1"/>
</dbReference>
<dbReference type="OrthoDB" id="775356at2759"/>
<evidence type="ECO:0000313" key="6">
    <source>
        <dbReference type="Proteomes" id="UP000283269"/>
    </source>
</evidence>
<reference evidence="5 6" key="1">
    <citation type="journal article" date="2018" name="Evol. Lett.">
        <title>Horizontal gene cluster transfer increased hallucinogenic mushroom diversity.</title>
        <authorList>
            <person name="Reynolds H.T."/>
            <person name="Vijayakumar V."/>
            <person name="Gluck-Thaler E."/>
            <person name="Korotkin H.B."/>
            <person name="Matheny P.B."/>
            <person name="Slot J.C."/>
        </authorList>
    </citation>
    <scope>NUCLEOTIDE SEQUENCE [LARGE SCALE GENOMIC DNA]</scope>
    <source>
        <strain evidence="5 6">2631</strain>
    </source>
</reference>
<dbReference type="SMART" id="SM00323">
    <property type="entry name" value="RasGAP"/>
    <property type="match status" value="1"/>
</dbReference>
<proteinExistence type="predicted"/>
<dbReference type="Gene3D" id="2.60.40.150">
    <property type="entry name" value="C2 domain"/>
    <property type="match status" value="1"/>
</dbReference>
<feature type="compositionally biased region" description="Low complexity" evidence="2">
    <location>
        <begin position="770"/>
        <end position="801"/>
    </location>
</feature>
<dbReference type="AlphaFoldDB" id="A0A409WQP0"/>
<dbReference type="STRING" id="93625.A0A409WQP0"/>
<dbReference type="Proteomes" id="UP000283269">
    <property type="component" value="Unassembled WGS sequence"/>
</dbReference>
<evidence type="ECO:0000259" key="3">
    <source>
        <dbReference type="PROSITE" id="PS50004"/>
    </source>
</evidence>
<name>A0A409WQP0_PSICY</name>
<keyword evidence="6" id="KW-1185">Reference proteome</keyword>
<dbReference type="InterPro" id="IPR039360">
    <property type="entry name" value="Ras_GTPase"/>
</dbReference>
<protein>
    <submittedName>
        <fullName evidence="5">Uncharacterized protein</fullName>
    </submittedName>
</protein>
<dbReference type="PROSITE" id="PS50004">
    <property type="entry name" value="C2"/>
    <property type="match status" value="1"/>
</dbReference>
<evidence type="ECO:0000256" key="1">
    <source>
        <dbReference type="ARBA" id="ARBA00022468"/>
    </source>
</evidence>
<feature type="domain" description="C2" evidence="3">
    <location>
        <begin position="191"/>
        <end position="318"/>
    </location>
</feature>
<feature type="compositionally biased region" description="Basic and acidic residues" evidence="2">
    <location>
        <begin position="722"/>
        <end position="738"/>
    </location>
</feature>
<evidence type="ECO:0000313" key="5">
    <source>
        <dbReference type="EMBL" id="PPQ80828.1"/>
    </source>
</evidence>
<feature type="domain" description="Ras-GAP" evidence="4">
    <location>
        <begin position="376"/>
        <end position="579"/>
    </location>
</feature>
<dbReference type="Gene3D" id="1.10.506.10">
    <property type="entry name" value="GTPase Activation - p120gap, domain 1"/>
    <property type="match status" value="1"/>
</dbReference>
<dbReference type="SUPFAM" id="SSF49562">
    <property type="entry name" value="C2 domain (Calcium/lipid-binding domain, CaLB)"/>
    <property type="match status" value="1"/>
</dbReference>
<dbReference type="InterPro" id="IPR000008">
    <property type="entry name" value="C2_dom"/>
</dbReference>
<dbReference type="PROSITE" id="PS50018">
    <property type="entry name" value="RAS_GTPASE_ACTIV_2"/>
    <property type="match status" value="1"/>
</dbReference>
<feature type="region of interest" description="Disordered" evidence="2">
    <location>
        <begin position="821"/>
        <end position="857"/>
    </location>
</feature>
<gene>
    <name evidence="5" type="ORF">CVT25_001953</name>
</gene>
<organism evidence="5 6">
    <name type="scientific">Psilocybe cyanescens</name>
    <dbReference type="NCBI Taxonomy" id="93625"/>
    <lineage>
        <taxon>Eukaryota</taxon>
        <taxon>Fungi</taxon>
        <taxon>Dikarya</taxon>
        <taxon>Basidiomycota</taxon>
        <taxon>Agaricomycotina</taxon>
        <taxon>Agaricomycetes</taxon>
        <taxon>Agaricomycetidae</taxon>
        <taxon>Agaricales</taxon>
        <taxon>Agaricineae</taxon>
        <taxon>Strophariaceae</taxon>
        <taxon>Psilocybe</taxon>
    </lineage>
</organism>
<evidence type="ECO:0000256" key="2">
    <source>
        <dbReference type="SAM" id="MobiDB-lite"/>
    </source>
</evidence>
<feature type="region of interest" description="Disordered" evidence="2">
    <location>
        <begin position="722"/>
        <end position="801"/>
    </location>
</feature>
<accession>A0A409WQP0</accession>
<dbReference type="InterPro" id="IPR001936">
    <property type="entry name" value="RasGAP_dom"/>
</dbReference>
<dbReference type="InterPro" id="IPR008936">
    <property type="entry name" value="Rho_GTPase_activation_prot"/>
</dbReference>
<sequence length="872" mass="98123">MSNTWDNYPASSEPPREFLVSVELYVSNAAGATLRKPLTNRKKGDKRDSAGEDVKLKERSSSNWLSLQKGLNGTGHWRPATCKLLEEGERCLLNVYLDESILFQTVYVHLLNQTDIRQADNSLFYRKDCVGIFCIAWVPLLLNLPNKLTARHRGQRWTSSHTAEPLYIQFPNSDTSSTWQALLKSYAIPEIYGRWFFPMDGGSYRMWRQVELTVIQGRNIGLSGALHQGTDGMENDGADVDISCEIHLNDILCSRTTTKRGLGSSDWHESFTFPGLPPFENLEIVVWREKKLSKPIILGITRIALANFRRGDTVEGWFPVLQTGSIGTEVQFGELRLKIRVDEEIILPYSCYKGLMTTCNSRSFLDWMSDLESRLKLKNISSHLMSIAVATNVVIDQVQQYATREVENTSTSHQTLFRGNTTLTKTIELCMTWYGKAFLEASIGNVLRRLCAEKIAIEVDPMRSGKGTRDVEKNVEQLKYWCQEFWNQIYSVRTECPNEMRILFKTIRKLVEQRYRPDPASIDNNAHLPWQSVSAFCFLRFIVPAILHPHLFGLCPGLPSLPVQRSLTLIAKVIQSLANLNSNLQKESFMRGVQDFLKDSLPAMIDYLAVVSTPIDVPPSSVLGDAMNRHDRLNVVNALRHRTRKMKVLDKEAVPMLPHLLDVPKHLAIITSAVIRGSRELTTRPRTGDEVDLAVEEFCSTCFEVEEEALLRVSQLATKLASESRRPFNHDSPSKDEQSSGAIQPFRLSEVSSTVVSTSAPPNRQRRSSRPSTAPSPTASNTSRRQIITGESSSISTWTSSGTVLSEQKSWTAIGPRQLHTKAPSTDSVPAFGIKRDSPIPIRLLPPTEPSADTIDDLGKRKKGLLRGILRR</sequence>
<comment type="caution">
    <text evidence="5">The sequence shown here is derived from an EMBL/GenBank/DDBJ whole genome shotgun (WGS) entry which is preliminary data.</text>
</comment>
<dbReference type="Pfam" id="PF00168">
    <property type="entry name" value="C2"/>
    <property type="match status" value="1"/>
</dbReference>
<evidence type="ECO:0000259" key="4">
    <source>
        <dbReference type="PROSITE" id="PS50018"/>
    </source>
</evidence>
<dbReference type="InterPro" id="IPR035892">
    <property type="entry name" value="C2_domain_sf"/>
</dbReference>
<dbReference type="SMART" id="SM00239">
    <property type="entry name" value="C2"/>
    <property type="match status" value="1"/>
</dbReference>
<feature type="compositionally biased region" description="Low complexity" evidence="2">
    <location>
        <begin position="749"/>
        <end position="763"/>
    </location>
</feature>
<dbReference type="EMBL" id="NHYD01003307">
    <property type="protein sequence ID" value="PPQ80828.1"/>
    <property type="molecule type" value="Genomic_DNA"/>
</dbReference>
<dbReference type="SUPFAM" id="SSF48350">
    <property type="entry name" value="GTPase activation domain, GAP"/>
    <property type="match status" value="1"/>
</dbReference>
<dbReference type="PANTHER" id="PTHR10194">
    <property type="entry name" value="RAS GTPASE-ACTIVATING PROTEINS"/>
    <property type="match status" value="1"/>
</dbReference>